<accession>A0A532V0R8</accession>
<dbReference type="Pfam" id="PF18962">
    <property type="entry name" value="Por_Secre_tail"/>
    <property type="match status" value="1"/>
</dbReference>
<proteinExistence type="predicted"/>
<keyword evidence="3" id="KW-0378">Hydrolase</keyword>
<feature type="signal peptide" evidence="5">
    <location>
        <begin position="1"/>
        <end position="19"/>
    </location>
</feature>
<evidence type="ECO:0000256" key="1">
    <source>
        <dbReference type="ARBA" id="ARBA00022729"/>
    </source>
</evidence>
<dbReference type="Pfam" id="PF13517">
    <property type="entry name" value="FG-GAP_3"/>
    <property type="match status" value="1"/>
</dbReference>
<dbReference type="PROSITE" id="PS51470">
    <property type="entry name" value="FG_GAP"/>
    <property type="match status" value="1"/>
</dbReference>
<evidence type="ECO:0000256" key="5">
    <source>
        <dbReference type="SAM" id="SignalP"/>
    </source>
</evidence>
<dbReference type="SMART" id="SM00191">
    <property type="entry name" value="Int_alpha"/>
    <property type="match status" value="7"/>
</dbReference>
<dbReference type="PANTHER" id="PTHR23221:SF7">
    <property type="entry name" value="PHOSPHATIDYLINOSITOL-GLYCAN-SPECIFIC PHOSPHOLIPASE D"/>
    <property type="match status" value="1"/>
</dbReference>
<keyword evidence="2" id="KW-0677">Repeat</keyword>
<keyword evidence="4" id="KW-0325">Glycoprotein</keyword>
<dbReference type="EMBL" id="NJBN01000004">
    <property type="protein sequence ID" value="TKJ40805.1"/>
    <property type="molecule type" value="Genomic_DNA"/>
</dbReference>
<comment type="caution">
    <text evidence="7">The sequence shown here is derived from an EMBL/GenBank/DDBJ whole genome shotgun (WGS) entry which is preliminary data.</text>
</comment>
<organism evidence="7 8">
    <name type="scientific">candidate division LCP-89 bacterium B3_LCP</name>
    <dbReference type="NCBI Taxonomy" id="2012998"/>
    <lineage>
        <taxon>Bacteria</taxon>
        <taxon>Pseudomonadati</taxon>
        <taxon>Bacteria division LCP-89</taxon>
    </lineage>
</organism>
<dbReference type="InterPro" id="IPR013519">
    <property type="entry name" value="Int_alpha_beta-p"/>
</dbReference>
<gene>
    <name evidence="7" type="ORF">CEE37_07525</name>
</gene>
<dbReference type="InterPro" id="IPR026444">
    <property type="entry name" value="Secre_tail"/>
</dbReference>
<dbReference type="GO" id="GO:0016787">
    <property type="term" value="F:hydrolase activity"/>
    <property type="evidence" value="ECO:0007669"/>
    <property type="project" value="UniProtKB-KW"/>
</dbReference>
<dbReference type="SUPFAM" id="SSF69318">
    <property type="entry name" value="Integrin alpha N-terminal domain"/>
    <property type="match status" value="2"/>
</dbReference>
<dbReference type="Proteomes" id="UP000319619">
    <property type="component" value="Unassembled WGS sequence"/>
</dbReference>
<dbReference type="AlphaFoldDB" id="A0A532V0R8"/>
<feature type="domain" description="Secretion system C-terminal sorting" evidence="6">
    <location>
        <begin position="468"/>
        <end position="545"/>
    </location>
</feature>
<dbReference type="Gene3D" id="2.130.10.130">
    <property type="entry name" value="Integrin alpha, N-terminal"/>
    <property type="match status" value="3"/>
</dbReference>
<dbReference type="InterPro" id="IPR013517">
    <property type="entry name" value="FG-GAP"/>
</dbReference>
<reference evidence="7 8" key="1">
    <citation type="submission" date="2017-06" db="EMBL/GenBank/DDBJ databases">
        <title>Novel microbial phyla capable of carbon fixation and sulfur reduction in deep-sea sediments.</title>
        <authorList>
            <person name="Huang J."/>
            <person name="Baker B."/>
            <person name="Wang Y."/>
        </authorList>
    </citation>
    <scope>NUCLEOTIDE SEQUENCE [LARGE SCALE GENOMIC DNA]</scope>
    <source>
        <strain evidence="7">B3_LCP</strain>
    </source>
</reference>
<keyword evidence="1 5" id="KW-0732">Signal</keyword>
<dbReference type="GO" id="GO:0008305">
    <property type="term" value="C:integrin complex"/>
    <property type="evidence" value="ECO:0007669"/>
    <property type="project" value="InterPro"/>
</dbReference>
<evidence type="ECO:0000256" key="2">
    <source>
        <dbReference type="ARBA" id="ARBA00022737"/>
    </source>
</evidence>
<sequence>MKQIILTIFLLIASLPALAQVQQLEAWWIDTGETDSTGLGTACAPLGDINGDGLNDFLVGTWNEEAFVYFGSEEPDTIPRLRIPSPSDSVFWFGMNLFNIGDINADEGEDFAVGAWISDVPIDHQIVYVYFGGGVLDSIPDLVLDGGENDYSYFGSSGISVGDFNGDGGNDFLILDSEYLINQSPELIKGRLSVFYGGDILDSIPDWEISASEYFTRIGGDAALLGDINEDGYDDFVMVDSYCQGPQAQEKAGIMAIYYGGVQPDTLANLIVYGDHEYAWLGKSVDAIDFDSNGQKDIVVGGSNNLSSEYLSAVYVYLVSENMDDQPDFIFPDSGNPGLGTGNGIFGMDINGDGWQDIVSANSWNIFMAGQIYVYLGGADPDTLLDAEYYQSNIDAGLGSGACNAGDINNDSIDDLIVGEQGYNQFYTGNLWGRIHVILGDTSYHQSVGIFPQQYPSVPSSLLFLRAYPNPFNAEVTFEIESLRSGYKTLKIYNLRGEIVREFKLANGVSKVTWDGKADTGISYSSGIYIVRVSDSKEKTTKKVVLLK</sequence>
<protein>
    <recommendedName>
        <fullName evidence="6">Secretion system C-terminal sorting domain-containing protein</fullName>
    </recommendedName>
</protein>
<dbReference type="InterPro" id="IPR028994">
    <property type="entry name" value="Integrin_alpha_N"/>
</dbReference>
<evidence type="ECO:0000256" key="3">
    <source>
        <dbReference type="ARBA" id="ARBA00022801"/>
    </source>
</evidence>
<evidence type="ECO:0000259" key="6">
    <source>
        <dbReference type="Pfam" id="PF18962"/>
    </source>
</evidence>
<dbReference type="NCBIfam" id="TIGR04183">
    <property type="entry name" value="Por_Secre_tail"/>
    <property type="match status" value="1"/>
</dbReference>
<feature type="chain" id="PRO_5021793893" description="Secretion system C-terminal sorting domain-containing protein" evidence="5">
    <location>
        <begin position="20"/>
        <end position="548"/>
    </location>
</feature>
<evidence type="ECO:0000313" key="7">
    <source>
        <dbReference type="EMBL" id="TKJ40805.1"/>
    </source>
</evidence>
<dbReference type="Gene3D" id="2.60.40.4070">
    <property type="match status" value="1"/>
</dbReference>
<evidence type="ECO:0000313" key="8">
    <source>
        <dbReference type="Proteomes" id="UP000319619"/>
    </source>
</evidence>
<dbReference type="InterPro" id="IPR000413">
    <property type="entry name" value="Integrin_alpha"/>
</dbReference>
<dbReference type="PRINTS" id="PR01185">
    <property type="entry name" value="INTEGRINA"/>
</dbReference>
<name>A0A532V0R8_UNCL8</name>
<evidence type="ECO:0000256" key="4">
    <source>
        <dbReference type="ARBA" id="ARBA00023180"/>
    </source>
</evidence>
<dbReference type="PANTHER" id="PTHR23221">
    <property type="entry name" value="GLYCOSYLPHOSPHATIDYLINOSITOL PHOSPHOLIPASE D"/>
    <property type="match status" value="1"/>
</dbReference>
<dbReference type="GO" id="GO:0007155">
    <property type="term" value="P:cell adhesion"/>
    <property type="evidence" value="ECO:0007669"/>
    <property type="project" value="InterPro"/>
</dbReference>